<protein>
    <recommendedName>
        <fullName evidence="5">Apple domain-containing protein</fullName>
    </recommendedName>
</protein>
<evidence type="ECO:0000313" key="3">
    <source>
        <dbReference type="EMBL" id="GAB1320201.1"/>
    </source>
</evidence>
<keyword evidence="2" id="KW-0472">Membrane</keyword>
<evidence type="ECO:0000313" key="4">
    <source>
        <dbReference type="Proteomes" id="UP001628179"/>
    </source>
</evidence>
<sequence length="296" mass="31847">MASRPLQPDIHGTDIELVPTRRPFQEHETNPGLEVVGHSTLELASYQLPHAHQFATPSPFTGLSPASTALPKSWEKLHSESNNTTRPTTPYTLPTTTPEYSEIDFSSPFDRRPLVDPPGEADGRKRARICGVRRQLFWVLLAVGVFLVVAAIATGVGVGLGLAGRSDGDSDPASASNRTLPLPLITSPLPSASDAVQIACPANNLTLYTPQQTNPARKYLLLCGRDYNSNRGSVDMYNLPAATMAECIDLCAAQEGCRGAGWGRGICWLKSELAVWHEAPAWYFVVEDVAENGGGG</sequence>
<keyword evidence="2" id="KW-1133">Transmembrane helix</keyword>
<gene>
    <name evidence="3" type="ORF">MFIFM68171_10411</name>
</gene>
<evidence type="ECO:0008006" key="5">
    <source>
        <dbReference type="Google" id="ProtNLM"/>
    </source>
</evidence>
<dbReference type="GeneID" id="98181153"/>
<accession>A0ABQ0GR34</accession>
<feature type="transmembrane region" description="Helical" evidence="2">
    <location>
        <begin position="136"/>
        <end position="162"/>
    </location>
</feature>
<dbReference type="Proteomes" id="UP001628179">
    <property type="component" value="Unassembled WGS sequence"/>
</dbReference>
<dbReference type="RefSeq" id="XP_070921931.1">
    <property type="nucleotide sequence ID" value="XM_071065830.1"/>
</dbReference>
<proteinExistence type="predicted"/>
<dbReference type="EMBL" id="BAAFSV010000006">
    <property type="protein sequence ID" value="GAB1320201.1"/>
    <property type="molecule type" value="Genomic_DNA"/>
</dbReference>
<feature type="region of interest" description="Disordered" evidence="1">
    <location>
        <begin position="78"/>
        <end position="123"/>
    </location>
</feature>
<organism evidence="3 4">
    <name type="scientific">Madurella fahalii</name>
    <dbReference type="NCBI Taxonomy" id="1157608"/>
    <lineage>
        <taxon>Eukaryota</taxon>
        <taxon>Fungi</taxon>
        <taxon>Dikarya</taxon>
        <taxon>Ascomycota</taxon>
        <taxon>Pezizomycotina</taxon>
        <taxon>Sordariomycetes</taxon>
        <taxon>Sordariomycetidae</taxon>
        <taxon>Sordariales</taxon>
        <taxon>Sordariales incertae sedis</taxon>
        <taxon>Madurella</taxon>
    </lineage>
</organism>
<evidence type="ECO:0000256" key="1">
    <source>
        <dbReference type="SAM" id="MobiDB-lite"/>
    </source>
</evidence>
<name>A0ABQ0GR34_9PEZI</name>
<reference evidence="3 4" key="1">
    <citation type="submission" date="2024-09" db="EMBL/GenBank/DDBJ databases">
        <title>Itraconazole resistance in Madurella fahalii resulting from another homologue of gene encoding cytochrome P450 14-alpha sterol demethylase (CYP51).</title>
        <authorList>
            <person name="Yoshioka I."/>
            <person name="Fahal A.H."/>
            <person name="Kaneko S."/>
            <person name="Yaguchi T."/>
        </authorList>
    </citation>
    <scope>NUCLEOTIDE SEQUENCE [LARGE SCALE GENOMIC DNA]</scope>
    <source>
        <strain evidence="3 4">IFM 68171</strain>
    </source>
</reference>
<keyword evidence="2" id="KW-0812">Transmembrane</keyword>
<comment type="caution">
    <text evidence="3">The sequence shown here is derived from an EMBL/GenBank/DDBJ whole genome shotgun (WGS) entry which is preliminary data.</text>
</comment>
<evidence type="ECO:0000256" key="2">
    <source>
        <dbReference type="SAM" id="Phobius"/>
    </source>
</evidence>
<keyword evidence="4" id="KW-1185">Reference proteome</keyword>
<feature type="compositionally biased region" description="Low complexity" evidence="1">
    <location>
        <begin position="84"/>
        <end position="98"/>
    </location>
</feature>